<dbReference type="EMBL" id="CP072384">
    <property type="protein sequence ID" value="QUC07887.1"/>
    <property type="molecule type" value="Genomic_DNA"/>
</dbReference>
<keyword evidence="1" id="KW-0472">Membrane</keyword>
<proteinExistence type="predicted"/>
<dbReference type="RefSeq" id="WP_212323059.1">
    <property type="nucleotide sequence ID" value="NZ_AP024463.1"/>
</dbReference>
<accession>A0ABX7Y4Z2</accession>
<evidence type="ECO:0000256" key="1">
    <source>
        <dbReference type="SAM" id="Phobius"/>
    </source>
</evidence>
<feature type="transmembrane region" description="Helical" evidence="1">
    <location>
        <begin position="5"/>
        <end position="21"/>
    </location>
</feature>
<reference evidence="2 3" key="1">
    <citation type="submission" date="2021-03" db="EMBL/GenBank/DDBJ databases">
        <title>Human Oral Microbial Genomes.</title>
        <authorList>
            <person name="Johnston C.D."/>
            <person name="Chen T."/>
            <person name="Dewhirst F.E."/>
        </authorList>
    </citation>
    <scope>NUCLEOTIDE SEQUENCE [LARGE SCALE GENOMIC DNA]</scope>
    <source>
        <strain evidence="2 3">DSMZ 100122</strain>
    </source>
</reference>
<feature type="transmembrane region" description="Helical" evidence="1">
    <location>
        <begin position="27"/>
        <end position="45"/>
    </location>
</feature>
<keyword evidence="1" id="KW-1133">Transmembrane helix</keyword>
<organism evidence="2 3">
    <name type="scientific">Arachnia rubra</name>
    <dbReference type="NCBI Taxonomy" id="1547448"/>
    <lineage>
        <taxon>Bacteria</taxon>
        <taxon>Bacillati</taxon>
        <taxon>Actinomycetota</taxon>
        <taxon>Actinomycetes</taxon>
        <taxon>Propionibacteriales</taxon>
        <taxon>Propionibacteriaceae</taxon>
        <taxon>Arachnia</taxon>
    </lineage>
</organism>
<feature type="transmembrane region" description="Helical" evidence="1">
    <location>
        <begin position="91"/>
        <end position="108"/>
    </location>
</feature>
<protein>
    <submittedName>
        <fullName evidence="2">Uncharacterized protein</fullName>
    </submittedName>
</protein>
<feature type="transmembrane region" description="Helical" evidence="1">
    <location>
        <begin position="115"/>
        <end position="137"/>
    </location>
</feature>
<feature type="transmembrane region" description="Helical" evidence="1">
    <location>
        <begin position="65"/>
        <end position="85"/>
    </location>
</feature>
<evidence type="ECO:0000313" key="2">
    <source>
        <dbReference type="EMBL" id="QUC07887.1"/>
    </source>
</evidence>
<name>A0ABX7Y4Z2_9ACTN</name>
<evidence type="ECO:0000313" key="3">
    <source>
        <dbReference type="Proteomes" id="UP000678513"/>
    </source>
</evidence>
<gene>
    <name evidence="2" type="ORF">J5A65_13380</name>
</gene>
<sequence>MITYFVAFTGMIGAGILFTLGEEFSFWKLFIICILAFDVFGGATANATNSARRWWHRPGVKRGSFIFFTLFHLHPIIIGALYSGFSFSLGVISYAGVICAAGICIFFPPSLTRPMAYGICSLLILFTAFMGGVAWYLSWFLPGYFMKLLLSHLLSDGAFSQE</sequence>
<dbReference type="Proteomes" id="UP000678513">
    <property type="component" value="Chromosome"/>
</dbReference>
<keyword evidence="3" id="KW-1185">Reference proteome</keyword>
<keyword evidence="1" id="KW-0812">Transmembrane</keyword>